<keyword evidence="3" id="KW-1185">Reference proteome</keyword>
<feature type="region of interest" description="Disordered" evidence="1">
    <location>
        <begin position="1"/>
        <end position="26"/>
    </location>
</feature>
<feature type="compositionally biased region" description="Basic and acidic residues" evidence="1">
    <location>
        <begin position="1"/>
        <end position="15"/>
    </location>
</feature>
<evidence type="ECO:0000256" key="1">
    <source>
        <dbReference type="SAM" id="MobiDB-lite"/>
    </source>
</evidence>
<sequence length="65" mass="7089">MLSYRPVEDLHKEAPSTRPHYSASSQDILNPRHVLAARLPLSAMLQQVGDVDLTLLPSPAGLTGR</sequence>
<protein>
    <submittedName>
        <fullName evidence="2">Uncharacterized protein</fullName>
    </submittedName>
</protein>
<dbReference type="Proteomes" id="UP000222788">
    <property type="component" value="Unassembled WGS sequence"/>
</dbReference>
<organism evidence="2 3">
    <name type="scientific">Ceratocystis fimbriata CBS 114723</name>
    <dbReference type="NCBI Taxonomy" id="1035309"/>
    <lineage>
        <taxon>Eukaryota</taxon>
        <taxon>Fungi</taxon>
        <taxon>Dikarya</taxon>
        <taxon>Ascomycota</taxon>
        <taxon>Pezizomycotina</taxon>
        <taxon>Sordariomycetes</taxon>
        <taxon>Hypocreomycetidae</taxon>
        <taxon>Microascales</taxon>
        <taxon>Ceratocystidaceae</taxon>
        <taxon>Ceratocystis</taxon>
    </lineage>
</organism>
<evidence type="ECO:0000313" key="2">
    <source>
        <dbReference type="EMBL" id="PHH49720.1"/>
    </source>
</evidence>
<gene>
    <name evidence="2" type="ORF">CFIMG_005795RA</name>
</gene>
<reference evidence="2 3" key="1">
    <citation type="journal article" date="2013" name="Fungal Biol.">
        <title>Analysis of microsatellite markers in the genome of the plant pathogen Ceratocystis fimbriata.</title>
        <authorList>
            <person name="Simpson M.C."/>
            <person name="Wilken P.M."/>
            <person name="Coetzee M.P."/>
            <person name="Wingfield M.J."/>
            <person name="Wingfield B.D."/>
        </authorList>
    </citation>
    <scope>NUCLEOTIDE SEQUENCE [LARGE SCALE GENOMIC DNA]</scope>
    <source>
        <strain evidence="2 3">CBS 114723</strain>
    </source>
</reference>
<name>A0A2C5WVI6_9PEZI</name>
<dbReference type="AlphaFoldDB" id="A0A2C5WVI6"/>
<reference evidence="2 3" key="2">
    <citation type="journal article" date="2013" name="IMA Fungus">
        <title>IMA Genome-F 1: Ceratocystis fimbriata: Draft nuclear genome sequence for the plant pathogen, Ceratocystis fimbriata.</title>
        <authorList>
            <person name="Wilken P.M."/>
            <person name="Steenkamp E.T."/>
            <person name="Wingfield M.J."/>
            <person name="de Beer Z.W."/>
            <person name="Wingfield B.D."/>
        </authorList>
    </citation>
    <scope>NUCLEOTIDE SEQUENCE [LARGE SCALE GENOMIC DNA]</scope>
    <source>
        <strain evidence="2 3">CBS 114723</strain>
    </source>
</reference>
<evidence type="ECO:0000313" key="3">
    <source>
        <dbReference type="Proteomes" id="UP000222788"/>
    </source>
</evidence>
<comment type="caution">
    <text evidence="2">The sequence shown here is derived from an EMBL/GenBank/DDBJ whole genome shotgun (WGS) entry which is preliminary data.</text>
</comment>
<proteinExistence type="predicted"/>
<accession>A0A2C5WVI6</accession>
<dbReference type="EMBL" id="APWK03000173">
    <property type="protein sequence ID" value="PHH49720.1"/>
    <property type="molecule type" value="Genomic_DNA"/>
</dbReference>